<dbReference type="PANTHER" id="PTHR14270">
    <property type="entry name" value="NONSENSE-MEDIATED MRNA DECAY FACTOR SMG9"/>
    <property type="match status" value="1"/>
</dbReference>
<protein>
    <recommendedName>
        <fullName evidence="4">G domain-containing protein</fullName>
    </recommendedName>
</protein>
<evidence type="ECO:0000259" key="4">
    <source>
        <dbReference type="Pfam" id="PF01926"/>
    </source>
</evidence>
<feature type="region of interest" description="Disordered" evidence="3">
    <location>
        <begin position="1"/>
        <end position="24"/>
    </location>
</feature>
<comment type="similarity">
    <text evidence="1">Belongs to the SMG9 family.</text>
</comment>
<dbReference type="InterPro" id="IPR006073">
    <property type="entry name" value="GTP-bd"/>
</dbReference>
<dbReference type="SUPFAM" id="SSF52540">
    <property type="entry name" value="P-loop containing nucleoside triphosphate hydrolases"/>
    <property type="match status" value="1"/>
</dbReference>
<proteinExistence type="inferred from homology"/>
<dbReference type="InterPro" id="IPR039177">
    <property type="entry name" value="SMG9"/>
</dbReference>
<dbReference type="AlphaFoldDB" id="A0A9P0NHM8"/>
<sequence>MSQGYTEDYKMKKSPIKKVKDDRKQFGSKRLPIVLAKRDGSIERIQESEKCHSQPTILIKPRDTENRSLSPTQKNFPQTITKKEEPYQPCLHKSGNEEPVQSPTEMKAPVKVIDDYMQFINEGLSNCLLDQTDFLVIGCLGLQGVGKSTLMSDIANKPNLFTTSTSEYLETTQNCTAGIDAYITKNRIILLDCQPILSSSIAYSASHKRMGQSIDPSGLLVDNEMISLQLAAFLLSVCHIVLLVQDWFFDPNIFKILQTAEMLKPAMPTSHRNEELVEYFPHIVFVQNKSFYSDFSIEHIKTVQHVYTQLFARSRLHIQSGISIANGNVISELNQFNCGEPINLFVLANSEKDNNSEKNGYHKMHPGQPILMQEFRKQLLGLPISPLTHTQLTEKTWFHYCAKVWDLIKKSQFFNEYNRLQT</sequence>
<evidence type="ECO:0000313" key="5">
    <source>
        <dbReference type="EMBL" id="CAH1724045.1"/>
    </source>
</evidence>
<reference evidence="5" key="2">
    <citation type="submission" date="2022-10" db="EMBL/GenBank/DDBJ databases">
        <authorList>
            <consortium name="ENA_rothamsted_submissions"/>
            <consortium name="culmorum"/>
            <person name="King R."/>
        </authorList>
    </citation>
    <scope>NUCLEOTIDE SEQUENCE</scope>
</reference>
<dbReference type="Proteomes" id="UP001154329">
    <property type="component" value="Chromosome 2"/>
</dbReference>
<evidence type="ECO:0000256" key="2">
    <source>
        <dbReference type="ARBA" id="ARBA00023161"/>
    </source>
</evidence>
<dbReference type="EMBL" id="OU899035">
    <property type="protein sequence ID" value="CAH1724045.1"/>
    <property type="molecule type" value="Genomic_DNA"/>
</dbReference>
<name>A0A9P0NHM8_APHGO</name>
<keyword evidence="6" id="KW-1185">Reference proteome</keyword>
<accession>A0A9P0NHM8</accession>
<dbReference type="InterPro" id="IPR027417">
    <property type="entry name" value="P-loop_NTPase"/>
</dbReference>
<evidence type="ECO:0000313" key="6">
    <source>
        <dbReference type="Proteomes" id="UP001154329"/>
    </source>
</evidence>
<gene>
    <name evidence="5" type="ORF">APHIGO_LOCUS5412</name>
</gene>
<dbReference type="Gene3D" id="3.40.50.300">
    <property type="entry name" value="P-loop containing nucleotide triphosphate hydrolases"/>
    <property type="match status" value="1"/>
</dbReference>
<reference evidence="5" key="1">
    <citation type="submission" date="2022-02" db="EMBL/GenBank/DDBJ databases">
        <authorList>
            <person name="King R."/>
        </authorList>
    </citation>
    <scope>NUCLEOTIDE SEQUENCE</scope>
</reference>
<evidence type="ECO:0000256" key="1">
    <source>
        <dbReference type="ARBA" id="ARBA00007712"/>
    </source>
</evidence>
<dbReference type="GO" id="GO:0000184">
    <property type="term" value="P:nuclear-transcribed mRNA catabolic process, nonsense-mediated decay"/>
    <property type="evidence" value="ECO:0007669"/>
    <property type="project" value="UniProtKB-KW"/>
</dbReference>
<dbReference type="PANTHER" id="PTHR14270:SF0">
    <property type="entry name" value="NONSENSE-MEDIATED MRNA DECAY FACTOR SMG9"/>
    <property type="match status" value="1"/>
</dbReference>
<evidence type="ECO:0000256" key="3">
    <source>
        <dbReference type="SAM" id="MobiDB-lite"/>
    </source>
</evidence>
<feature type="domain" description="G" evidence="4">
    <location>
        <begin position="137"/>
        <end position="198"/>
    </location>
</feature>
<organism evidence="5 6">
    <name type="scientific">Aphis gossypii</name>
    <name type="common">Cotton aphid</name>
    <dbReference type="NCBI Taxonomy" id="80765"/>
    <lineage>
        <taxon>Eukaryota</taxon>
        <taxon>Metazoa</taxon>
        <taxon>Ecdysozoa</taxon>
        <taxon>Arthropoda</taxon>
        <taxon>Hexapoda</taxon>
        <taxon>Insecta</taxon>
        <taxon>Pterygota</taxon>
        <taxon>Neoptera</taxon>
        <taxon>Paraneoptera</taxon>
        <taxon>Hemiptera</taxon>
        <taxon>Sternorrhyncha</taxon>
        <taxon>Aphidomorpha</taxon>
        <taxon>Aphidoidea</taxon>
        <taxon>Aphididae</taxon>
        <taxon>Aphidini</taxon>
        <taxon>Aphis</taxon>
        <taxon>Aphis</taxon>
    </lineage>
</organism>
<keyword evidence="2" id="KW-0866">Nonsense-mediated mRNA decay</keyword>
<dbReference type="GO" id="GO:0005525">
    <property type="term" value="F:GTP binding"/>
    <property type="evidence" value="ECO:0007669"/>
    <property type="project" value="InterPro"/>
</dbReference>
<dbReference type="Pfam" id="PF01926">
    <property type="entry name" value="MMR_HSR1"/>
    <property type="match status" value="1"/>
</dbReference>